<organism evidence="4 5">
    <name type="scientific">Nocardioides luteus</name>
    <dbReference type="NCBI Taxonomy" id="1844"/>
    <lineage>
        <taxon>Bacteria</taxon>
        <taxon>Bacillati</taxon>
        <taxon>Actinomycetota</taxon>
        <taxon>Actinomycetes</taxon>
        <taxon>Propionibacteriales</taxon>
        <taxon>Nocardioidaceae</taxon>
        <taxon>Nocardioides</taxon>
    </lineage>
</organism>
<accession>A0ABQ5T2Y0</accession>
<dbReference type="InterPro" id="IPR015424">
    <property type="entry name" value="PyrdxlP-dep_Trfase"/>
</dbReference>
<keyword evidence="2" id="KW-0663">Pyridoxal phosphate</keyword>
<feature type="domain" description="Aminotransferase class V" evidence="3">
    <location>
        <begin position="25"/>
        <end position="409"/>
    </location>
</feature>
<proteinExistence type="predicted"/>
<keyword evidence="5" id="KW-1185">Reference proteome</keyword>
<sequence length="469" mass="48785">MSLLPLVGSDTQVPLLDGTSVTYANLDVAASAPALQSVADRVAEVLPWYASVRRGAGYLSQVSTALYEESRARIGAHVGARADDVTVITRNTTDAVNLLAGCVPGRVLVLDIEHHANLLPWRRVEAGVTTLAGRHTLAATINALAEELAHETYALVAVTGASNVTGEVPPVAEIATLAHAHDARVFVDGAQLLAHRHFSLAATGADYVAFSGHKLYAPYGAGALVGRRDWLDVGTPYLAGGGAVSTASVVGPAEPVETAPPEVELVETPEPIETTWQPAPARHEGGSPNVLGAVALAEACTALGDLTTAELDRHEAFLRERLVVGLSELDGIRLLRLWPDSEEPLGVVTFTVDGVEPAKVAAYLSAEHGLGVRDGRFCAQPLLKRLGLHDGAVRASIGIGTSVTDVDRLLAGVRALLAGEVAGEYAVADGAWTLTHDPRPIAGPAGLNRLADTAGSCGGPEVELVETRD</sequence>
<dbReference type="EMBL" id="BSEL01000010">
    <property type="protein sequence ID" value="GLJ70230.1"/>
    <property type="molecule type" value="Genomic_DNA"/>
</dbReference>
<dbReference type="InterPro" id="IPR015421">
    <property type="entry name" value="PyrdxlP-dep_Trfase_major"/>
</dbReference>
<evidence type="ECO:0000313" key="4">
    <source>
        <dbReference type="EMBL" id="GLJ70230.1"/>
    </source>
</evidence>
<protein>
    <submittedName>
        <fullName evidence="4">Aminotransferase/cysteine desulfurase</fullName>
    </submittedName>
</protein>
<dbReference type="GO" id="GO:0008483">
    <property type="term" value="F:transaminase activity"/>
    <property type="evidence" value="ECO:0007669"/>
    <property type="project" value="UniProtKB-KW"/>
</dbReference>
<keyword evidence="4" id="KW-0808">Transferase</keyword>
<evidence type="ECO:0000256" key="1">
    <source>
        <dbReference type="ARBA" id="ARBA00001933"/>
    </source>
</evidence>
<dbReference type="Proteomes" id="UP001142292">
    <property type="component" value="Unassembled WGS sequence"/>
</dbReference>
<dbReference type="PANTHER" id="PTHR43586">
    <property type="entry name" value="CYSTEINE DESULFURASE"/>
    <property type="match status" value="1"/>
</dbReference>
<evidence type="ECO:0000256" key="2">
    <source>
        <dbReference type="ARBA" id="ARBA00022898"/>
    </source>
</evidence>
<comment type="cofactor">
    <cofactor evidence="1">
        <name>pyridoxal 5'-phosphate</name>
        <dbReference type="ChEBI" id="CHEBI:597326"/>
    </cofactor>
</comment>
<keyword evidence="4" id="KW-0032">Aminotransferase</keyword>
<dbReference type="InterPro" id="IPR000192">
    <property type="entry name" value="Aminotrans_V_dom"/>
</dbReference>
<dbReference type="SUPFAM" id="SSF53383">
    <property type="entry name" value="PLP-dependent transferases"/>
    <property type="match status" value="1"/>
</dbReference>
<dbReference type="RefSeq" id="WP_189118474.1">
    <property type="nucleotide sequence ID" value="NZ_BMRK01000007.1"/>
</dbReference>
<reference evidence="4" key="2">
    <citation type="submission" date="2023-01" db="EMBL/GenBank/DDBJ databases">
        <authorList>
            <person name="Sun Q."/>
            <person name="Evtushenko L."/>
        </authorList>
    </citation>
    <scope>NUCLEOTIDE SEQUENCE</scope>
    <source>
        <strain evidence="4">VKM Ac-1246</strain>
    </source>
</reference>
<dbReference type="InterPro" id="IPR015422">
    <property type="entry name" value="PyrdxlP-dep_Trfase_small"/>
</dbReference>
<gene>
    <name evidence="4" type="ORF">GCM10017579_42660</name>
</gene>
<dbReference type="Gene3D" id="3.40.640.10">
    <property type="entry name" value="Type I PLP-dependent aspartate aminotransferase-like (Major domain)"/>
    <property type="match status" value="1"/>
</dbReference>
<name>A0ABQ5T2Y0_9ACTN</name>
<comment type="caution">
    <text evidence="4">The sequence shown here is derived from an EMBL/GenBank/DDBJ whole genome shotgun (WGS) entry which is preliminary data.</text>
</comment>
<reference evidence="4" key="1">
    <citation type="journal article" date="2014" name="Int. J. Syst. Evol. Microbiol.">
        <title>Complete genome of a new Firmicutes species belonging to the dominant human colonic microbiota ('Ruminococcus bicirculans') reveals two chromosomes and a selective capacity to utilize plant glucans.</title>
        <authorList>
            <consortium name="NISC Comparative Sequencing Program"/>
            <person name="Wegmann U."/>
            <person name="Louis P."/>
            <person name="Goesmann A."/>
            <person name="Henrissat B."/>
            <person name="Duncan S.H."/>
            <person name="Flint H.J."/>
        </authorList>
    </citation>
    <scope>NUCLEOTIDE SEQUENCE</scope>
    <source>
        <strain evidence="4">VKM Ac-1246</strain>
    </source>
</reference>
<evidence type="ECO:0000259" key="3">
    <source>
        <dbReference type="Pfam" id="PF00266"/>
    </source>
</evidence>
<dbReference type="Pfam" id="PF00266">
    <property type="entry name" value="Aminotran_5"/>
    <property type="match status" value="1"/>
</dbReference>
<dbReference type="PANTHER" id="PTHR43586:SF8">
    <property type="entry name" value="CYSTEINE DESULFURASE 1, CHLOROPLASTIC"/>
    <property type="match status" value="1"/>
</dbReference>
<dbReference type="Gene3D" id="3.90.1150.10">
    <property type="entry name" value="Aspartate Aminotransferase, domain 1"/>
    <property type="match status" value="1"/>
</dbReference>
<evidence type="ECO:0000313" key="5">
    <source>
        <dbReference type="Proteomes" id="UP001142292"/>
    </source>
</evidence>